<feature type="non-terminal residue" evidence="1">
    <location>
        <position position="148"/>
    </location>
</feature>
<proteinExistence type="predicted"/>
<dbReference type="Proteomes" id="UP000837857">
    <property type="component" value="Chromosome 1"/>
</dbReference>
<protein>
    <submittedName>
        <fullName evidence="1">Uncharacterized protein</fullName>
    </submittedName>
</protein>
<evidence type="ECO:0000313" key="1">
    <source>
        <dbReference type="EMBL" id="CAH2034393.1"/>
    </source>
</evidence>
<name>A0ABN8HMM9_9NEOP</name>
<organism evidence="1 2">
    <name type="scientific">Iphiclides podalirius</name>
    <name type="common">scarce swallowtail</name>
    <dbReference type="NCBI Taxonomy" id="110791"/>
    <lineage>
        <taxon>Eukaryota</taxon>
        <taxon>Metazoa</taxon>
        <taxon>Ecdysozoa</taxon>
        <taxon>Arthropoda</taxon>
        <taxon>Hexapoda</taxon>
        <taxon>Insecta</taxon>
        <taxon>Pterygota</taxon>
        <taxon>Neoptera</taxon>
        <taxon>Endopterygota</taxon>
        <taxon>Lepidoptera</taxon>
        <taxon>Glossata</taxon>
        <taxon>Ditrysia</taxon>
        <taxon>Papilionoidea</taxon>
        <taxon>Papilionidae</taxon>
        <taxon>Papilioninae</taxon>
        <taxon>Iphiclides</taxon>
    </lineage>
</organism>
<sequence length="148" mass="16231">MCASQCRRDAIPDFLLSKLPVDAIYSTKRSRYGPVPPRAGKRAYTVVPAPWETTRGGGWGYFGGMRGEGRGSKRHSSMECNDILGIEEPLRSVKGKPMEGKLAAIFATVAHVTKITQRPRTAHNIGGVRCDEVKVDEGGMNNKLREQS</sequence>
<keyword evidence="2" id="KW-1185">Reference proteome</keyword>
<accession>A0ABN8HMM9</accession>
<dbReference type="EMBL" id="OW152813">
    <property type="protein sequence ID" value="CAH2034393.1"/>
    <property type="molecule type" value="Genomic_DNA"/>
</dbReference>
<reference evidence="1" key="1">
    <citation type="submission" date="2022-03" db="EMBL/GenBank/DDBJ databases">
        <authorList>
            <person name="Martin H S."/>
        </authorList>
    </citation>
    <scope>NUCLEOTIDE SEQUENCE</scope>
</reference>
<gene>
    <name evidence="1" type="ORF">IPOD504_LOCUS112</name>
</gene>
<evidence type="ECO:0000313" key="2">
    <source>
        <dbReference type="Proteomes" id="UP000837857"/>
    </source>
</evidence>